<dbReference type="GO" id="GO:0004497">
    <property type="term" value="F:monooxygenase activity"/>
    <property type="evidence" value="ECO:0007669"/>
    <property type="project" value="UniProtKB-KW"/>
</dbReference>
<dbReference type="GO" id="GO:0010468">
    <property type="term" value="P:regulation of gene expression"/>
    <property type="evidence" value="ECO:0007669"/>
    <property type="project" value="InterPro"/>
</dbReference>
<dbReference type="Pfam" id="PF05145">
    <property type="entry name" value="AbrB"/>
    <property type="match status" value="1"/>
</dbReference>
<name>A0A511B4W1_9PROT</name>
<evidence type="ECO:0000313" key="2">
    <source>
        <dbReference type="EMBL" id="GEK94752.1"/>
    </source>
</evidence>
<feature type="transmembrane region" description="Helical" evidence="1">
    <location>
        <begin position="239"/>
        <end position="258"/>
    </location>
</feature>
<feature type="transmembrane region" description="Helical" evidence="1">
    <location>
        <begin position="150"/>
        <end position="169"/>
    </location>
</feature>
<organism evidence="2 3">
    <name type="scientific">Gluconobacter wancherniae NBRC 103581</name>
    <dbReference type="NCBI Taxonomy" id="656744"/>
    <lineage>
        <taxon>Bacteria</taxon>
        <taxon>Pseudomonadati</taxon>
        <taxon>Pseudomonadota</taxon>
        <taxon>Alphaproteobacteria</taxon>
        <taxon>Acetobacterales</taxon>
        <taxon>Acetobacteraceae</taxon>
        <taxon>Gluconobacter</taxon>
    </lineage>
</organism>
<dbReference type="EMBL" id="BJUZ01000005">
    <property type="protein sequence ID" value="GEK94752.1"/>
    <property type="molecule type" value="Genomic_DNA"/>
</dbReference>
<feature type="transmembrane region" description="Helical" evidence="1">
    <location>
        <begin position="265"/>
        <end position="287"/>
    </location>
</feature>
<dbReference type="PANTHER" id="PTHR38457">
    <property type="entry name" value="REGULATOR ABRB-RELATED"/>
    <property type="match status" value="1"/>
</dbReference>
<keyword evidence="2" id="KW-0503">Monooxygenase</keyword>
<dbReference type="RefSeq" id="WP_146798627.1">
    <property type="nucleotide sequence ID" value="NZ_BARC01000009.1"/>
</dbReference>
<dbReference type="NCBIfam" id="TIGR03082">
    <property type="entry name" value="Gneg_AbrB_dup"/>
    <property type="match status" value="2"/>
</dbReference>
<feature type="transmembrane region" description="Helical" evidence="1">
    <location>
        <begin position="41"/>
        <end position="58"/>
    </location>
</feature>
<comment type="caution">
    <text evidence="2">The sequence shown here is derived from an EMBL/GenBank/DDBJ whole genome shotgun (WGS) entry which is preliminary data.</text>
</comment>
<dbReference type="PANTHER" id="PTHR38457:SF1">
    <property type="entry name" value="REGULATOR ABRB-RELATED"/>
    <property type="match status" value="1"/>
</dbReference>
<keyword evidence="3" id="KW-1185">Reference proteome</keyword>
<sequence length="361" mass="37875">MPELPPALSLHTTILRWLGLLCLSVLAVAVFLAVHLSAGMMLGPMIAAIIVAVSGHGVRVPKSLFSLSQAIIACMVASGLSAPVLRDIVQHSGIMLFSVLSVVVVSFGTGAVLAYFRVVPGTSALWGSSPGGASMMTLMCEAFGADARLVAFMLYFRVILVAIATSVVARIVTAGHHVPYLPPSGVGDIYPTVALILCCSLLGPRLRIPAAPLLLTILLGTIAKLTGIFTVATPEWLRVPAYFLLGWTIGLRFTGPVLRHALSALPAVALSSTILILTCAALAFPVAKLAHVDLLSAYLATSPGGLDTVVIISASIPVNLPFIVSLQTARMIAVIVLGPMIARPLGRWLEQHKRPQHISSQ</sequence>
<keyword evidence="2" id="KW-0560">Oxidoreductase</keyword>
<reference evidence="2 3" key="1">
    <citation type="submission" date="2019-07" db="EMBL/GenBank/DDBJ databases">
        <title>Whole genome shotgun sequence of Gluconobacter wancherniae NBRC 103581.</title>
        <authorList>
            <person name="Hosoyama A."/>
            <person name="Uohara A."/>
            <person name="Ohji S."/>
            <person name="Ichikawa N."/>
        </authorList>
    </citation>
    <scope>NUCLEOTIDE SEQUENCE [LARGE SCALE GENOMIC DNA]</scope>
    <source>
        <strain evidence="2 3">NBRC 103581</strain>
    </source>
</reference>
<feature type="transmembrane region" description="Helical" evidence="1">
    <location>
        <begin position="189"/>
        <end position="206"/>
    </location>
</feature>
<protein>
    <submittedName>
        <fullName evidence="2">Ammonia monooxygenase</fullName>
    </submittedName>
</protein>
<feature type="transmembrane region" description="Helical" evidence="1">
    <location>
        <begin position="64"/>
        <end position="82"/>
    </location>
</feature>
<dbReference type="PIRSF" id="PIRSF038991">
    <property type="entry name" value="Protein_AbrB"/>
    <property type="match status" value="1"/>
</dbReference>
<evidence type="ECO:0000313" key="3">
    <source>
        <dbReference type="Proteomes" id="UP000321230"/>
    </source>
</evidence>
<accession>A0A511B4W1</accession>
<evidence type="ECO:0000256" key="1">
    <source>
        <dbReference type="SAM" id="Phobius"/>
    </source>
</evidence>
<dbReference type="InterPro" id="IPR007820">
    <property type="entry name" value="AbrB_fam"/>
</dbReference>
<keyword evidence="1" id="KW-1133">Transmembrane helix</keyword>
<feature type="transmembrane region" description="Helical" evidence="1">
    <location>
        <begin position="94"/>
        <end position="118"/>
    </location>
</feature>
<feature type="transmembrane region" description="Helical" evidence="1">
    <location>
        <begin position="14"/>
        <end position="34"/>
    </location>
</feature>
<feature type="transmembrane region" description="Helical" evidence="1">
    <location>
        <begin position="213"/>
        <end position="233"/>
    </location>
</feature>
<dbReference type="InterPro" id="IPR017516">
    <property type="entry name" value="AbrB_dup"/>
</dbReference>
<dbReference type="AlphaFoldDB" id="A0A511B4W1"/>
<proteinExistence type="predicted"/>
<dbReference type="OrthoDB" id="9809910at2"/>
<dbReference type="GO" id="GO:0016020">
    <property type="term" value="C:membrane"/>
    <property type="evidence" value="ECO:0007669"/>
    <property type="project" value="InterPro"/>
</dbReference>
<keyword evidence="1" id="KW-0472">Membrane</keyword>
<dbReference type="Proteomes" id="UP000321230">
    <property type="component" value="Unassembled WGS sequence"/>
</dbReference>
<keyword evidence="1" id="KW-0812">Transmembrane</keyword>
<gene>
    <name evidence="2" type="ORF">GWA01_25220</name>
</gene>